<dbReference type="PANTHER" id="PTHR31332">
    <property type="entry name" value="7-HYDROXYMETHYL CHLOROPHYLL A REDUCTASE, CHLOROPLASTIC"/>
    <property type="match status" value="1"/>
</dbReference>
<dbReference type="Proteomes" id="UP001217500">
    <property type="component" value="Chromosome"/>
</dbReference>
<accession>A0AAF0BLH9</accession>
<feature type="domain" description="Coenzyme F420 hydrogenase/dehydrogenase beta subunit N-terminal" evidence="1">
    <location>
        <begin position="84"/>
        <end position="160"/>
    </location>
</feature>
<dbReference type="InterPro" id="IPR007516">
    <property type="entry name" value="Co_F420_Hydgase/DH_bsu_N"/>
</dbReference>
<name>A0AAF0BLH9_9PROT</name>
<proteinExistence type="predicted"/>
<evidence type="ECO:0000259" key="1">
    <source>
        <dbReference type="Pfam" id="PF04422"/>
    </source>
</evidence>
<sequence length="404" mass="43147">MTQTLTSILKRNLCAGCGLCESLGASEGIRMDYDAKGFLRPQFSGPISKALDEQIGRVCPGANLDMQVPAAEQTILWGPIRTAWTGCSTREDLRHRASSGGALSGMLMHLLTSGKADCVVQITASTTHPTRNQMVISRNSREVHEAAGSRYAPSAPLADIVRILEGGERVAFVGKPCDVAGLTNLLRDKPALARNLVAKISFMCGGIPSQTGTAEILKRLGMADKEIASFRFRGDGWPGGVKAVATTGEVGTMSYPDSWGGILSGRVQFRCKICPDGTGGFADLVFADAWHGDDRGYPSFVEADGRSMILARTALGEALLADGIAAGDIVADPLDPSEIAGMQPSQANRKRLVTSRLAAMTLFGRARPRYKGLRLGEASSQAPFKLRLHNFLGLVRRLWRGTEG</sequence>
<evidence type="ECO:0000313" key="4">
    <source>
        <dbReference type="Proteomes" id="UP001217500"/>
    </source>
</evidence>
<gene>
    <name evidence="3" type="ORF">PH603_11580</name>
</gene>
<dbReference type="InterPro" id="IPR007525">
    <property type="entry name" value="FrhB_FdhB_C"/>
</dbReference>
<dbReference type="Pfam" id="PF04422">
    <property type="entry name" value="FrhB_FdhB_N"/>
    <property type="match status" value="1"/>
</dbReference>
<reference evidence="3" key="1">
    <citation type="submission" date="2023-01" db="EMBL/GenBank/DDBJ databases">
        <title>The genome sequence of Kordiimonadaceae bacterium 6D33.</title>
        <authorList>
            <person name="Liu Y."/>
        </authorList>
    </citation>
    <scope>NUCLEOTIDE SEQUENCE</scope>
    <source>
        <strain evidence="3">6D33</strain>
    </source>
</reference>
<dbReference type="AlphaFoldDB" id="A0AAF0BLH9"/>
<keyword evidence="4" id="KW-1185">Reference proteome</keyword>
<dbReference type="RefSeq" id="WP_289502688.1">
    <property type="nucleotide sequence ID" value="NZ_CP116805.1"/>
</dbReference>
<dbReference type="PANTHER" id="PTHR31332:SF0">
    <property type="entry name" value="7-HYDROXYMETHYL CHLOROPHYLL A REDUCTASE, CHLOROPLASTIC"/>
    <property type="match status" value="1"/>
</dbReference>
<dbReference type="Pfam" id="PF04432">
    <property type="entry name" value="FrhB_FdhB_C"/>
    <property type="match status" value="1"/>
</dbReference>
<dbReference type="KEGG" id="gso:PH603_11580"/>
<dbReference type="EMBL" id="CP116805">
    <property type="protein sequence ID" value="WCL53176.1"/>
    <property type="molecule type" value="Genomic_DNA"/>
</dbReference>
<organism evidence="3 4">
    <name type="scientific">Gimibacter soli</name>
    <dbReference type="NCBI Taxonomy" id="3024400"/>
    <lineage>
        <taxon>Bacteria</taxon>
        <taxon>Pseudomonadati</taxon>
        <taxon>Pseudomonadota</taxon>
        <taxon>Alphaproteobacteria</taxon>
        <taxon>Kordiimonadales</taxon>
        <taxon>Temperatibacteraceae</taxon>
        <taxon>Gimibacter</taxon>
    </lineage>
</organism>
<dbReference type="InterPro" id="IPR045220">
    <property type="entry name" value="FRHB/FDHB/HCAR-like"/>
</dbReference>
<feature type="domain" description="Coenzyme F420 hydrogenase/dehydrogenase beta subunit C-terminal" evidence="2">
    <location>
        <begin position="168"/>
        <end position="335"/>
    </location>
</feature>
<evidence type="ECO:0000313" key="3">
    <source>
        <dbReference type="EMBL" id="WCL53176.1"/>
    </source>
</evidence>
<protein>
    <submittedName>
        <fullName evidence="3">Coenzyme F420 hydrogenase/dehydrogenase, beta subunit C-terminal domain</fullName>
    </submittedName>
</protein>
<evidence type="ECO:0000259" key="2">
    <source>
        <dbReference type="Pfam" id="PF04432"/>
    </source>
</evidence>
<dbReference type="GO" id="GO:0090415">
    <property type="term" value="F:7-hydroxymethyl chlorophyll a reductase activity"/>
    <property type="evidence" value="ECO:0007669"/>
    <property type="project" value="TreeGrafter"/>
</dbReference>
<dbReference type="GO" id="GO:0033354">
    <property type="term" value="P:chlorophyll cycle"/>
    <property type="evidence" value="ECO:0007669"/>
    <property type="project" value="TreeGrafter"/>
</dbReference>